<sequence>MSESETGATEYTTRHTVDVAAPAAQVYAVVAEAESWPIIFPPAVHVRRAPEAGGAEVLDIWASANNTVKAWRSRRELDAANRTVTFRQLVTAPPVAAMSGTWRIEPNDDGTSSVILDHRFSAIGDDPASVEWITQALDANSTAELTAVAATAVGRQNGSIVSLSFSDSVSIRSDPQPIFDFLYRADLWADRLPHVTRIAVSYVDDAQILEMDTVNNAGDAHTTRSYRVATDRFELAYKQSVVPEGFLAHHGKWTLEQTGDSTLATSHHSVQLDLETLRERLGAADRADIEQRVRAALGGNSVRTLEAAKTFAESQRSVA</sequence>
<name>A0ABW6NCC7_9NOCA</name>
<dbReference type="CDD" id="cd08861">
    <property type="entry name" value="OtcD1_ARO-CYC_like"/>
    <property type="match status" value="1"/>
</dbReference>
<accession>A0ABW6NCC7</accession>
<dbReference type="Gene3D" id="3.30.530.20">
    <property type="match status" value="2"/>
</dbReference>
<evidence type="ECO:0000313" key="1">
    <source>
        <dbReference type="EMBL" id="MFF0452790.1"/>
    </source>
</evidence>
<dbReference type="Pfam" id="PF10604">
    <property type="entry name" value="Polyketide_cyc2"/>
    <property type="match status" value="1"/>
</dbReference>
<protein>
    <submittedName>
        <fullName evidence="1">SRPBCC family protein</fullName>
    </submittedName>
</protein>
<dbReference type="RefSeq" id="WP_387249472.1">
    <property type="nucleotide sequence ID" value="NZ_JBIALX010000002.1"/>
</dbReference>
<keyword evidence="2" id="KW-1185">Reference proteome</keyword>
<dbReference type="EMBL" id="JBIALX010000002">
    <property type="protein sequence ID" value="MFF0452790.1"/>
    <property type="molecule type" value="Genomic_DNA"/>
</dbReference>
<proteinExistence type="predicted"/>
<dbReference type="Proteomes" id="UP001601521">
    <property type="component" value="Unassembled WGS sequence"/>
</dbReference>
<reference evidence="1 2" key="1">
    <citation type="submission" date="2024-10" db="EMBL/GenBank/DDBJ databases">
        <title>The Natural Products Discovery Center: Release of the First 8490 Sequenced Strains for Exploring Actinobacteria Biosynthetic Diversity.</title>
        <authorList>
            <person name="Kalkreuter E."/>
            <person name="Kautsar S.A."/>
            <person name="Yang D."/>
            <person name="Bader C.D."/>
            <person name="Teijaro C.N."/>
            <person name="Fluegel L."/>
            <person name="Davis C.M."/>
            <person name="Simpson J.R."/>
            <person name="Lauterbach L."/>
            <person name="Steele A.D."/>
            <person name="Gui C."/>
            <person name="Meng S."/>
            <person name="Li G."/>
            <person name="Viehrig K."/>
            <person name="Ye F."/>
            <person name="Su P."/>
            <person name="Kiefer A.F."/>
            <person name="Nichols A."/>
            <person name="Cepeda A.J."/>
            <person name="Yan W."/>
            <person name="Fan B."/>
            <person name="Jiang Y."/>
            <person name="Adhikari A."/>
            <person name="Zheng C.-J."/>
            <person name="Schuster L."/>
            <person name="Cowan T.M."/>
            <person name="Smanski M.J."/>
            <person name="Chevrette M.G."/>
            <person name="De Carvalho L.P.S."/>
            <person name="Shen B."/>
        </authorList>
    </citation>
    <scope>NUCLEOTIDE SEQUENCE [LARGE SCALE GENOMIC DNA]</scope>
    <source>
        <strain evidence="1 2">NPDC004550</strain>
    </source>
</reference>
<gene>
    <name evidence="1" type="ORF">ACFYTH_05395</name>
</gene>
<comment type="caution">
    <text evidence="1">The sequence shown here is derived from an EMBL/GenBank/DDBJ whole genome shotgun (WGS) entry which is preliminary data.</text>
</comment>
<dbReference type="SUPFAM" id="SSF55961">
    <property type="entry name" value="Bet v1-like"/>
    <property type="match status" value="2"/>
</dbReference>
<evidence type="ECO:0000313" key="2">
    <source>
        <dbReference type="Proteomes" id="UP001601521"/>
    </source>
</evidence>
<organism evidence="1 2">
    <name type="scientific">Nocardia africana</name>
    <dbReference type="NCBI Taxonomy" id="134964"/>
    <lineage>
        <taxon>Bacteria</taxon>
        <taxon>Bacillati</taxon>
        <taxon>Actinomycetota</taxon>
        <taxon>Actinomycetes</taxon>
        <taxon>Mycobacteriales</taxon>
        <taxon>Nocardiaceae</taxon>
        <taxon>Nocardia</taxon>
    </lineage>
</organism>
<dbReference type="InterPro" id="IPR023393">
    <property type="entry name" value="START-like_dom_sf"/>
</dbReference>
<dbReference type="InterPro" id="IPR019587">
    <property type="entry name" value="Polyketide_cyclase/dehydratase"/>
</dbReference>